<sequence>MSNSRMVTLSLSAFGLVSTSLLGCSNTSGVTVVKGEEGPWFCTPKGQEEWNCQESKHEYDLLAKREQTLLEAATPPSDKTTDPTLQVTSEELAPVVADEQQGKEFQSPTVVTETERPETRQPETQKNVASEPAPTTSVEVSSQVKPVEAMSTWVVQLAAYSTATAANDLAEQVERAAVYQTQVRGNLYFTVAVTGFSQKSDAEQFATALEERQLDLSPWVRSGASFENVLLD</sequence>
<feature type="domain" description="SPOR" evidence="2">
    <location>
        <begin position="147"/>
        <end position="222"/>
    </location>
</feature>
<protein>
    <recommendedName>
        <fullName evidence="2">SPOR domain-containing protein</fullName>
    </recommendedName>
</protein>
<comment type="caution">
    <text evidence="3">The sequence shown here is derived from an EMBL/GenBank/DDBJ whole genome shotgun (WGS) entry which is preliminary data.</text>
</comment>
<feature type="compositionally biased region" description="Basic and acidic residues" evidence="1">
    <location>
        <begin position="113"/>
        <end position="123"/>
    </location>
</feature>
<accession>A0ABP8IG09</accession>
<evidence type="ECO:0000313" key="3">
    <source>
        <dbReference type="EMBL" id="GAA4357734.1"/>
    </source>
</evidence>
<dbReference type="EMBL" id="BAABFV010000001">
    <property type="protein sequence ID" value="GAA4357734.1"/>
    <property type="molecule type" value="Genomic_DNA"/>
</dbReference>
<dbReference type="SUPFAM" id="SSF110997">
    <property type="entry name" value="Sporulation related repeat"/>
    <property type="match status" value="1"/>
</dbReference>
<dbReference type="InterPro" id="IPR036680">
    <property type="entry name" value="SPOR-like_sf"/>
</dbReference>
<evidence type="ECO:0000259" key="2">
    <source>
        <dbReference type="PROSITE" id="PS51724"/>
    </source>
</evidence>
<dbReference type="Proteomes" id="UP001501011">
    <property type="component" value="Unassembled WGS sequence"/>
</dbReference>
<feature type="region of interest" description="Disordered" evidence="1">
    <location>
        <begin position="94"/>
        <end position="141"/>
    </location>
</feature>
<keyword evidence="4" id="KW-1185">Reference proteome</keyword>
<proteinExistence type="predicted"/>
<evidence type="ECO:0000313" key="4">
    <source>
        <dbReference type="Proteomes" id="UP001501011"/>
    </source>
</evidence>
<dbReference type="Gene3D" id="3.30.70.1070">
    <property type="entry name" value="Sporulation related repeat"/>
    <property type="match status" value="1"/>
</dbReference>
<dbReference type="PROSITE" id="PS51724">
    <property type="entry name" value="SPOR"/>
    <property type="match status" value="1"/>
</dbReference>
<dbReference type="InterPro" id="IPR007730">
    <property type="entry name" value="SPOR-like_dom"/>
</dbReference>
<name>A0ABP8IG09_9GAMM</name>
<reference evidence="4" key="1">
    <citation type="journal article" date="2019" name="Int. J. Syst. Evol. Microbiol.">
        <title>The Global Catalogue of Microorganisms (GCM) 10K type strain sequencing project: providing services to taxonomists for standard genome sequencing and annotation.</title>
        <authorList>
            <consortium name="The Broad Institute Genomics Platform"/>
            <consortium name="The Broad Institute Genome Sequencing Center for Infectious Disease"/>
            <person name="Wu L."/>
            <person name="Ma J."/>
        </authorList>
    </citation>
    <scope>NUCLEOTIDE SEQUENCE [LARGE SCALE GENOMIC DNA]</scope>
    <source>
        <strain evidence="4">JCM 17728</strain>
    </source>
</reference>
<gene>
    <name evidence="3" type="ORF">GCM10023151_07070</name>
</gene>
<dbReference type="Pfam" id="PF05036">
    <property type="entry name" value="SPOR"/>
    <property type="match status" value="1"/>
</dbReference>
<organism evidence="3 4">
    <name type="scientific">Kangiella marina</name>
    <dbReference type="NCBI Taxonomy" id="1079178"/>
    <lineage>
        <taxon>Bacteria</taxon>
        <taxon>Pseudomonadati</taxon>
        <taxon>Pseudomonadota</taxon>
        <taxon>Gammaproteobacteria</taxon>
        <taxon>Kangiellales</taxon>
        <taxon>Kangiellaceae</taxon>
        <taxon>Kangiella</taxon>
    </lineage>
</organism>
<dbReference type="PROSITE" id="PS51257">
    <property type="entry name" value="PROKAR_LIPOPROTEIN"/>
    <property type="match status" value="1"/>
</dbReference>
<dbReference type="RefSeq" id="WP_345291820.1">
    <property type="nucleotide sequence ID" value="NZ_BAABFV010000001.1"/>
</dbReference>
<evidence type="ECO:0000256" key="1">
    <source>
        <dbReference type="SAM" id="MobiDB-lite"/>
    </source>
</evidence>